<evidence type="ECO:0000256" key="2">
    <source>
        <dbReference type="ARBA" id="ARBA00022801"/>
    </source>
</evidence>
<dbReference type="GO" id="GO:0008408">
    <property type="term" value="F:3'-5' exonuclease activity"/>
    <property type="evidence" value="ECO:0007669"/>
    <property type="project" value="TreeGrafter"/>
</dbReference>
<dbReference type="Gene3D" id="3.30.420.10">
    <property type="entry name" value="Ribonuclease H-like superfamily/Ribonuclease H"/>
    <property type="match status" value="1"/>
</dbReference>
<dbReference type="Pfam" id="PF00929">
    <property type="entry name" value="RNase_T"/>
    <property type="match status" value="1"/>
</dbReference>
<dbReference type="GO" id="GO:0003676">
    <property type="term" value="F:nucleic acid binding"/>
    <property type="evidence" value="ECO:0007669"/>
    <property type="project" value="InterPro"/>
</dbReference>
<dbReference type="CDD" id="cd06127">
    <property type="entry name" value="DEDDh"/>
    <property type="match status" value="1"/>
</dbReference>
<dbReference type="PANTHER" id="PTHR30231:SF4">
    <property type="entry name" value="PROTEIN NEN2"/>
    <property type="match status" value="1"/>
</dbReference>
<dbReference type="InterPro" id="IPR013520">
    <property type="entry name" value="Ribonucl_H"/>
</dbReference>
<dbReference type="RefSeq" id="WP_174404490.1">
    <property type="nucleotide sequence ID" value="NZ_BLVO01000012.1"/>
</dbReference>
<keyword evidence="2" id="KW-0378">Hydrolase</keyword>
<dbReference type="FunFam" id="3.30.420.10:FF:000045">
    <property type="entry name" value="3'-5' exonuclease DinG"/>
    <property type="match status" value="1"/>
</dbReference>
<dbReference type="Proteomes" id="UP000503840">
    <property type="component" value="Unassembled WGS sequence"/>
</dbReference>
<evidence type="ECO:0000313" key="8">
    <source>
        <dbReference type="Proteomes" id="UP000503840"/>
    </source>
</evidence>
<evidence type="ECO:0000256" key="5">
    <source>
        <dbReference type="ARBA" id="ARBA00026073"/>
    </source>
</evidence>
<dbReference type="InterPro" id="IPR036397">
    <property type="entry name" value="RNaseH_sf"/>
</dbReference>
<dbReference type="InterPro" id="IPR012337">
    <property type="entry name" value="RNaseH-like_sf"/>
</dbReference>
<evidence type="ECO:0000313" key="7">
    <source>
        <dbReference type="EMBL" id="GFM32818.1"/>
    </source>
</evidence>
<proteinExistence type="predicted"/>
<dbReference type="AlphaFoldDB" id="A0A7J0BGY3"/>
<reference evidence="7 8" key="1">
    <citation type="submission" date="2020-05" db="EMBL/GenBank/DDBJ databases">
        <title>Draft genome sequence of Desulfovibrio sp. strain HN2T.</title>
        <authorList>
            <person name="Ueno A."/>
            <person name="Tamazawa S."/>
            <person name="Tamamura S."/>
            <person name="Murakami T."/>
            <person name="Kiyama T."/>
            <person name="Inomata H."/>
            <person name="Amano Y."/>
            <person name="Miyakawa K."/>
            <person name="Tamaki H."/>
            <person name="Naganuma T."/>
            <person name="Kaneko K."/>
        </authorList>
    </citation>
    <scope>NUCLEOTIDE SEQUENCE [LARGE SCALE GENOMIC DNA]</scope>
    <source>
        <strain evidence="7 8">HN2</strain>
    </source>
</reference>
<comment type="function">
    <text evidence="4">DNA polymerase III is a complex, multichain enzyme responsible for most of the replicative synthesis in bacteria. The epsilon subunit contain the editing function and is a proofreading 3'-5' exonuclease.</text>
</comment>
<comment type="caution">
    <text evidence="7">The sequence shown here is derived from an EMBL/GenBank/DDBJ whole genome shotgun (WGS) entry which is preliminary data.</text>
</comment>
<evidence type="ECO:0000256" key="1">
    <source>
        <dbReference type="ARBA" id="ARBA00022722"/>
    </source>
</evidence>
<keyword evidence="3" id="KW-0269">Exonuclease</keyword>
<feature type="domain" description="Exonuclease" evidence="6">
    <location>
        <begin position="67"/>
        <end position="246"/>
    </location>
</feature>
<accession>A0A7J0BGY3</accession>
<gene>
    <name evidence="7" type="ORF">DSM101010T_11830</name>
</gene>
<dbReference type="EMBL" id="BLVO01000012">
    <property type="protein sequence ID" value="GFM32818.1"/>
    <property type="molecule type" value="Genomic_DNA"/>
</dbReference>
<dbReference type="PANTHER" id="PTHR30231">
    <property type="entry name" value="DNA POLYMERASE III SUBUNIT EPSILON"/>
    <property type="match status" value="1"/>
</dbReference>
<dbReference type="GO" id="GO:0005829">
    <property type="term" value="C:cytosol"/>
    <property type="evidence" value="ECO:0007669"/>
    <property type="project" value="TreeGrafter"/>
</dbReference>
<comment type="subunit">
    <text evidence="5">DNA polymerase III contains a core (composed of alpha, epsilon and theta chains) that associates with a tau subunit. This core dimerizes to form the POLIII' complex. PolIII' associates with the gamma complex (composed of gamma, delta, delta', psi and chi chains) and with the beta chain to form the complete DNA polymerase III complex.</text>
</comment>
<keyword evidence="1" id="KW-0540">Nuclease</keyword>
<dbReference type="SUPFAM" id="SSF53098">
    <property type="entry name" value="Ribonuclease H-like"/>
    <property type="match status" value="1"/>
</dbReference>
<dbReference type="GO" id="GO:0006259">
    <property type="term" value="P:DNA metabolic process"/>
    <property type="evidence" value="ECO:0007669"/>
    <property type="project" value="UniProtKB-ARBA"/>
</dbReference>
<protein>
    <recommendedName>
        <fullName evidence="6">Exonuclease domain-containing protein</fullName>
    </recommendedName>
</protein>
<dbReference type="SMART" id="SM00479">
    <property type="entry name" value="EXOIII"/>
    <property type="match status" value="1"/>
</dbReference>
<evidence type="ECO:0000259" key="6">
    <source>
        <dbReference type="SMART" id="SM00479"/>
    </source>
</evidence>
<name>A0A7J0BGY3_9BACT</name>
<sequence>MKDASAPVKTVRTGKTGKTGFTGRVAGLLQAIRKGLGRWSGPVHPLLEENYMLFAEFDQEKPLEEYSFVVLDTELTGLSPSRDEIVSIGAVRVSGLSINPSDTLHVMVRPHGTMHKPATLVHRITPETVADKPPIEDVLPELLRFCNGSLIVGHHVGLDMAFLSRATRRHLGGSIATPCIDTMRLAQAWEQERWEASFDPFQSNISYNLRDLATHYGLPRFQEHDALQDALQAAYLFVYLVRKMRGGSIRTLKDLFMAGRSWRWYM</sequence>
<organism evidence="7 8">
    <name type="scientific">Desulfovibrio subterraneus</name>
    <dbReference type="NCBI Taxonomy" id="2718620"/>
    <lineage>
        <taxon>Bacteria</taxon>
        <taxon>Pseudomonadati</taxon>
        <taxon>Thermodesulfobacteriota</taxon>
        <taxon>Desulfovibrionia</taxon>
        <taxon>Desulfovibrionales</taxon>
        <taxon>Desulfovibrionaceae</taxon>
        <taxon>Desulfovibrio</taxon>
    </lineage>
</organism>
<keyword evidence="8" id="KW-1185">Reference proteome</keyword>
<evidence type="ECO:0000256" key="3">
    <source>
        <dbReference type="ARBA" id="ARBA00022839"/>
    </source>
</evidence>
<evidence type="ECO:0000256" key="4">
    <source>
        <dbReference type="ARBA" id="ARBA00025483"/>
    </source>
</evidence>